<dbReference type="PANTHER" id="PTHR23184:SF9">
    <property type="entry name" value="TETRATRICOPEPTIDE REPEAT PROTEIN 14"/>
    <property type="match status" value="1"/>
</dbReference>
<dbReference type="VEuPathDB" id="CryptoDB:Cvel_14355"/>
<accession>A0A0G4F0M6</accession>
<dbReference type="PANTHER" id="PTHR23184">
    <property type="entry name" value="TETRATRICOPEPTIDE REPEAT PROTEIN 14"/>
    <property type="match status" value="1"/>
</dbReference>
<feature type="transmembrane region" description="Helical" evidence="2">
    <location>
        <begin position="1181"/>
        <end position="1206"/>
    </location>
</feature>
<feature type="transmembrane region" description="Helical" evidence="2">
    <location>
        <begin position="941"/>
        <end position="959"/>
    </location>
</feature>
<feature type="compositionally biased region" description="Basic and acidic residues" evidence="1">
    <location>
        <begin position="786"/>
        <end position="796"/>
    </location>
</feature>
<feature type="compositionally biased region" description="Basic and acidic residues" evidence="1">
    <location>
        <begin position="1080"/>
        <end position="1090"/>
    </location>
</feature>
<keyword evidence="2" id="KW-0812">Transmembrane</keyword>
<evidence type="ECO:0000313" key="3">
    <source>
        <dbReference type="EMBL" id="CEM04610.1"/>
    </source>
</evidence>
<reference evidence="3" key="1">
    <citation type="submission" date="2014-11" db="EMBL/GenBank/DDBJ databases">
        <authorList>
            <person name="Otto D Thomas"/>
            <person name="Naeem Raeece"/>
        </authorList>
    </citation>
    <scope>NUCLEOTIDE SEQUENCE</scope>
</reference>
<feature type="transmembrane region" description="Helical" evidence="2">
    <location>
        <begin position="1137"/>
        <end position="1161"/>
    </location>
</feature>
<name>A0A0G4F0M6_9ALVE</name>
<feature type="region of interest" description="Disordered" evidence="1">
    <location>
        <begin position="670"/>
        <end position="720"/>
    </location>
</feature>
<feature type="compositionally biased region" description="Low complexity" evidence="1">
    <location>
        <begin position="550"/>
        <end position="575"/>
    </location>
</feature>
<organism evidence="3">
    <name type="scientific">Chromera velia CCMP2878</name>
    <dbReference type="NCBI Taxonomy" id="1169474"/>
    <lineage>
        <taxon>Eukaryota</taxon>
        <taxon>Sar</taxon>
        <taxon>Alveolata</taxon>
        <taxon>Colpodellida</taxon>
        <taxon>Chromeraceae</taxon>
        <taxon>Chromera</taxon>
    </lineage>
</organism>
<feature type="region of interest" description="Disordered" evidence="1">
    <location>
        <begin position="732"/>
        <end position="858"/>
    </location>
</feature>
<feature type="compositionally biased region" description="Basic residues" evidence="1">
    <location>
        <begin position="531"/>
        <end position="545"/>
    </location>
</feature>
<feature type="compositionally biased region" description="Low complexity" evidence="1">
    <location>
        <begin position="797"/>
        <end position="824"/>
    </location>
</feature>
<feature type="compositionally biased region" description="Basic and acidic residues" evidence="1">
    <location>
        <begin position="674"/>
        <end position="693"/>
    </location>
</feature>
<proteinExistence type="predicted"/>
<feature type="region of interest" description="Disordered" evidence="1">
    <location>
        <begin position="529"/>
        <end position="591"/>
    </location>
</feature>
<sequence length="1260" mass="136984">MYVCMYCLNAEASSEIQIPPSDIGGGPTWTKDGSVTFGGFHTFYKDYASGDCAGRYRVRTNHDWLLNSGAAGGYGSDEWPPHGAFDNVVGNSGTNTGYHTNGADCSNSADCGVELILEKPHGPPQLLLCRDGSADGGSTYTQVGSFSGQSGFSANEQREFDADETLGPFTWIKFTINRVNSASMTQIVMSGFLLYGIPGRLVASPPIQIPPSDIGAAHTWTKDGSVTYGGFHTFYKDYASGDCAGRYRVRTNHDWLNPTGSSGGYGSNEWPPHGAFDNLPGQTSSRTGYHTPGSICSNAADCGVDLILEIPCSIFVNTFGIHIREEGIETDRTPTAVVVSGSSDSGSTYTQVGSYSGLSGWSVNEQLTFAVDGTLGPFTWIKFTINRVNSASMSAIVMSGFLLYGRVSGRFFNPRRIVAFHLSRGVCFDESGRVVGKPPSGGRCRCSCLRRAFLRQTSLGVCDARVIRQALKARRPQSVEERRGYTLDQRERQKALWKQMEAEMAGRQYEMGFVFSTEEIRARVLRAMAERKRKKGKGKGKGKGKKAGDADSSSSSSSDFDSDSSSNSSSGSGSEAGKEESGDEESVSISETAELYEDLAALLEALEEADKRDSMEWRDQERDLKKALRDAKKKADMILGDLASELLFSDFSSPPSYGGGATGEVVLLVPSQSKEAESEAEGKEGGRGSESRRRISVTDGTVRLVEGGGAGLSPSGSFGTFLSLQSPSPVSHKTFFGGNAKRDEESCSGSLLVESAKSGELIKEQPTAVERLREEKENPHSATRSPVEHPHCRISERSSSSLSLDSSNIASQSSSPSSSSSSSGRSEKDHPTREGRKEREPGEEEEKKDSKQKTKSLKRLKSTAAEVYRRLSACGLGAPAKRWRAPMAIVAPADASRDGTLPLRMSIKRNIIAVRVSQAKLVTHISDLSILTETLVFSCKMLLTLNVAFFLCLTVVFIGETDDRHTNRKPVTIVNAPRGFGLEGFGDMEAFLNASALKALVAYLCVEVLFALSVCPLLGSIWSAENSFGRLDPQRLIWSSRGKGKTKGGEEKNANVGIDEEGERGERQEKESENDEEKEEKEGEKEEEQIVSRGPWGLSYFDFPPGLSRETRKAKVPRMESARLYIRARRQEVVAQYVLAGAAVTFLLLLLLLFTVVGLAGEWFPLRHKQFVLREYLLSSLLVFCFALGFPFFLGIAEGIVVWASFRSRVFDWLLNSCPAILSFPELTQSRHISPGMDVVKSLDGTPTADWVVPAPAAVF</sequence>
<dbReference type="AlphaFoldDB" id="A0A0G4F0M6"/>
<feature type="compositionally biased region" description="Basic and acidic residues" evidence="1">
    <location>
        <begin position="770"/>
        <end position="779"/>
    </location>
</feature>
<keyword evidence="2" id="KW-1133">Transmembrane helix</keyword>
<gene>
    <name evidence="3" type="ORF">Cvel_14355</name>
</gene>
<protein>
    <submittedName>
        <fullName evidence="3">Uncharacterized protein</fullName>
    </submittedName>
</protein>
<feature type="region of interest" description="Disordered" evidence="1">
    <location>
        <begin position="1042"/>
        <end position="1090"/>
    </location>
</feature>
<feature type="compositionally biased region" description="Basic and acidic residues" evidence="1">
    <location>
        <begin position="825"/>
        <end position="852"/>
    </location>
</feature>
<feature type="region of interest" description="Disordered" evidence="1">
    <location>
        <begin position="608"/>
        <end position="627"/>
    </location>
</feature>
<dbReference type="EMBL" id="CDMZ01000020">
    <property type="protein sequence ID" value="CEM04610.1"/>
    <property type="molecule type" value="Genomic_DNA"/>
</dbReference>
<dbReference type="InterPro" id="IPR039190">
    <property type="entry name" value="TTC14"/>
</dbReference>
<keyword evidence="2" id="KW-0472">Membrane</keyword>
<dbReference type="PhylomeDB" id="A0A0G4F0M6"/>
<evidence type="ECO:0000256" key="1">
    <source>
        <dbReference type="SAM" id="MobiDB-lite"/>
    </source>
</evidence>
<evidence type="ECO:0000256" key="2">
    <source>
        <dbReference type="SAM" id="Phobius"/>
    </source>
</evidence>